<dbReference type="EMBL" id="BARS01052920">
    <property type="protein sequence ID" value="GAG47006.1"/>
    <property type="molecule type" value="Genomic_DNA"/>
</dbReference>
<keyword evidence="1" id="KW-0812">Transmembrane</keyword>
<proteinExistence type="predicted"/>
<protein>
    <submittedName>
        <fullName evidence="2">Uncharacterized protein</fullName>
    </submittedName>
</protein>
<accession>X0ZF99</accession>
<keyword evidence="1" id="KW-1133">Transmembrane helix</keyword>
<keyword evidence="1" id="KW-0472">Membrane</keyword>
<feature type="transmembrane region" description="Helical" evidence="1">
    <location>
        <begin position="114"/>
        <end position="132"/>
    </location>
</feature>
<comment type="caution">
    <text evidence="2">The sequence shown here is derived from an EMBL/GenBank/DDBJ whole genome shotgun (WGS) entry which is preliminary data.</text>
</comment>
<sequence>MNSKFRKSICLMSAIYVLFLLWAGAGPVFAQEASGTLEPVQVPEVVKPGVAEQAMNFVYTIYNGLTKALSFLLEQSVFKEYPELAEFYGQIASFLIAITAVYLILILVTAAKKIVGLLLIIGWALFIVTLVIRAL</sequence>
<evidence type="ECO:0000256" key="1">
    <source>
        <dbReference type="SAM" id="Phobius"/>
    </source>
</evidence>
<dbReference type="AlphaFoldDB" id="X0ZF99"/>
<reference evidence="2" key="1">
    <citation type="journal article" date="2014" name="Front. Microbiol.">
        <title>High frequency of phylogenetically diverse reductive dehalogenase-homologous genes in deep subseafloor sedimentary metagenomes.</title>
        <authorList>
            <person name="Kawai M."/>
            <person name="Futagami T."/>
            <person name="Toyoda A."/>
            <person name="Takaki Y."/>
            <person name="Nishi S."/>
            <person name="Hori S."/>
            <person name="Arai W."/>
            <person name="Tsubouchi T."/>
            <person name="Morono Y."/>
            <person name="Uchiyama I."/>
            <person name="Ito T."/>
            <person name="Fujiyama A."/>
            <person name="Inagaki F."/>
            <person name="Takami H."/>
        </authorList>
    </citation>
    <scope>NUCLEOTIDE SEQUENCE</scope>
    <source>
        <strain evidence="2">Expedition CK06-06</strain>
    </source>
</reference>
<evidence type="ECO:0000313" key="2">
    <source>
        <dbReference type="EMBL" id="GAG47006.1"/>
    </source>
</evidence>
<name>X0ZF99_9ZZZZ</name>
<feature type="transmembrane region" description="Helical" evidence="1">
    <location>
        <begin position="85"/>
        <end position="108"/>
    </location>
</feature>
<gene>
    <name evidence="2" type="ORF">S01H1_78616</name>
</gene>
<organism evidence="2">
    <name type="scientific">marine sediment metagenome</name>
    <dbReference type="NCBI Taxonomy" id="412755"/>
    <lineage>
        <taxon>unclassified sequences</taxon>
        <taxon>metagenomes</taxon>
        <taxon>ecological metagenomes</taxon>
    </lineage>
</organism>